<dbReference type="EMBL" id="VDUY01000001">
    <property type="protein sequence ID" value="TXL68156.1"/>
    <property type="molecule type" value="Genomic_DNA"/>
</dbReference>
<feature type="DNA-binding region" description="H-T-H motif" evidence="4">
    <location>
        <begin position="36"/>
        <end position="55"/>
    </location>
</feature>
<keyword evidence="2 4" id="KW-0238">DNA-binding</keyword>
<dbReference type="PANTHER" id="PTHR47506:SF7">
    <property type="entry name" value="TRANSCRIPTIONAL REGULATORY PROTEIN"/>
    <property type="match status" value="1"/>
</dbReference>
<dbReference type="SUPFAM" id="SSF48498">
    <property type="entry name" value="Tetracyclin repressor-like, C-terminal domain"/>
    <property type="match status" value="1"/>
</dbReference>
<evidence type="ECO:0000256" key="4">
    <source>
        <dbReference type="PROSITE-ProRule" id="PRU00335"/>
    </source>
</evidence>
<evidence type="ECO:0000256" key="3">
    <source>
        <dbReference type="ARBA" id="ARBA00023163"/>
    </source>
</evidence>
<dbReference type="PANTHER" id="PTHR47506">
    <property type="entry name" value="TRANSCRIPTIONAL REGULATORY PROTEIN"/>
    <property type="match status" value="1"/>
</dbReference>
<keyword evidence="7" id="KW-1185">Reference proteome</keyword>
<dbReference type="Gene3D" id="1.10.10.60">
    <property type="entry name" value="Homeodomain-like"/>
    <property type="match status" value="1"/>
</dbReference>
<evidence type="ECO:0000313" key="7">
    <source>
        <dbReference type="Proteomes" id="UP000321548"/>
    </source>
</evidence>
<protein>
    <submittedName>
        <fullName evidence="6">TetR/AcrR family transcriptional regulator</fullName>
    </submittedName>
</protein>
<dbReference type="InterPro" id="IPR009057">
    <property type="entry name" value="Homeodomain-like_sf"/>
</dbReference>
<keyword evidence="1" id="KW-0805">Transcription regulation</keyword>
<dbReference type="InterPro" id="IPR036271">
    <property type="entry name" value="Tet_transcr_reg_TetR-rel_C_sf"/>
</dbReference>
<reference evidence="6 7" key="1">
    <citation type="submission" date="2019-06" db="EMBL/GenBank/DDBJ databases">
        <title>Quisquiliibacterium sp. nov., isolated from a maize field.</title>
        <authorList>
            <person name="Lin S.-Y."/>
            <person name="Tsai C.-F."/>
            <person name="Young C.-C."/>
        </authorList>
    </citation>
    <scope>NUCLEOTIDE SEQUENCE [LARGE SCALE GENOMIC DNA]</scope>
    <source>
        <strain evidence="6 7">CC-CFT501</strain>
    </source>
</reference>
<sequence length="196" mass="20549">MKEKLVCSESKKARTHRRIVATAAQAIRRHGYDGLGVADLMKACGLTHGGFYAHFDSKAGLLAEAAAEAGEDGIAALSRAAAQAPAGEKLAALVSAYLSDRHLRHPELGCPLAALGTETARQEPAVREAATSKLRELLALVDRVQADEPVRRDPAVVLSALVGALVLARASSDESLGRTIRRSVERALVGDAPQSG</sequence>
<feature type="domain" description="HTH tetR-type" evidence="5">
    <location>
        <begin position="13"/>
        <end position="73"/>
    </location>
</feature>
<comment type="caution">
    <text evidence="6">The sequence shown here is derived from an EMBL/GenBank/DDBJ whole genome shotgun (WGS) entry which is preliminary data.</text>
</comment>
<dbReference type="RefSeq" id="WP_147702297.1">
    <property type="nucleotide sequence ID" value="NZ_VDUY01000001.1"/>
</dbReference>
<dbReference type="OrthoDB" id="9798857at2"/>
<dbReference type="PRINTS" id="PR00455">
    <property type="entry name" value="HTHTETR"/>
</dbReference>
<dbReference type="InterPro" id="IPR011075">
    <property type="entry name" value="TetR_C"/>
</dbReference>
<evidence type="ECO:0000259" key="5">
    <source>
        <dbReference type="PROSITE" id="PS50977"/>
    </source>
</evidence>
<keyword evidence="3" id="KW-0804">Transcription</keyword>
<dbReference type="PROSITE" id="PS50977">
    <property type="entry name" value="HTH_TETR_2"/>
    <property type="match status" value="1"/>
</dbReference>
<dbReference type="Gene3D" id="1.10.357.10">
    <property type="entry name" value="Tetracycline Repressor, domain 2"/>
    <property type="match status" value="1"/>
</dbReference>
<dbReference type="InterPro" id="IPR001647">
    <property type="entry name" value="HTH_TetR"/>
</dbReference>
<gene>
    <name evidence="6" type="ORF">FHP08_00160</name>
</gene>
<evidence type="ECO:0000313" key="6">
    <source>
        <dbReference type="EMBL" id="TXL68156.1"/>
    </source>
</evidence>
<name>A0A5C8P3C5_9BURK</name>
<proteinExistence type="predicted"/>
<accession>A0A5C8P3C5</accession>
<dbReference type="Pfam" id="PF00440">
    <property type="entry name" value="TetR_N"/>
    <property type="match status" value="1"/>
</dbReference>
<dbReference type="Pfam" id="PF16925">
    <property type="entry name" value="TetR_C_13"/>
    <property type="match status" value="1"/>
</dbReference>
<dbReference type="AlphaFoldDB" id="A0A5C8P3C5"/>
<dbReference type="GO" id="GO:0003677">
    <property type="term" value="F:DNA binding"/>
    <property type="evidence" value="ECO:0007669"/>
    <property type="project" value="UniProtKB-UniRule"/>
</dbReference>
<organism evidence="6 7">
    <name type="scientific">Zeimonas arvi</name>
    <dbReference type="NCBI Taxonomy" id="2498847"/>
    <lineage>
        <taxon>Bacteria</taxon>
        <taxon>Pseudomonadati</taxon>
        <taxon>Pseudomonadota</taxon>
        <taxon>Betaproteobacteria</taxon>
        <taxon>Burkholderiales</taxon>
        <taxon>Burkholderiaceae</taxon>
        <taxon>Zeimonas</taxon>
    </lineage>
</organism>
<dbReference type="SUPFAM" id="SSF46689">
    <property type="entry name" value="Homeodomain-like"/>
    <property type="match status" value="1"/>
</dbReference>
<dbReference type="Proteomes" id="UP000321548">
    <property type="component" value="Unassembled WGS sequence"/>
</dbReference>
<evidence type="ECO:0000256" key="2">
    <source>
        <dbReference type="ARBA" id="ARBA00023125"/>
    </source>
</evidence>
<evidence type="ECO:0000256" key="1">
    <source>
        <dbReference type="ARBA" id="ARBA00023015"/>
    </source>
</evidence>